<keyword evidence="3" id="KW-1185">Reference proteome</keyword>
<name>A0A2H9U951_9GAMM</name>
<dbReference type="OrthoDB" id="6314559at2"/>
<accession>A0A2H9U951</accession>
<keyword evidence="1" id="KW-0175">Coiled coil</keyword>
<feature type="coiled-coil region" evidence="1">
    <location>
        <begin position="76"/>
        <end position="103"/>
    </location>
</feature>
<evidence type="ECO:0000256" key="1">
    <source>
        <dbReference type="SAM" id="Coils"/>
    </source>
</evidence>
<dbReference type="EMBL" id="PGGC01000005">
    <property type="protein sequence ID" value="PJG60542.1"/>
    <property type="molecule type" value="Genomic_DNA"/>
</dbReference>
<dbReference type="RefSeq" id="WP_100292363.1">
    <property type="nucleotide sequence ID" value="NZ_PGGC01000005.1"/>
</dbReference>
<evidence type="ECO:0008006" key="4">
    <source>
        <dbReference type="Google" id="ProtNLM"/>
    </source>
</evidence>
<evidence type="ECO:0000313" key="2">
    <source>
        <dbReference type="EMBL" id="PJG60542.1"/>
    </source>
</evidence>
<comment type="caution">
    <text evidence="2">The sequence shown here is derived from an EMBL/GenBank/DDBJ whole genome shotgun (WGS) entry which is preliminary data.</text>
</comment>
<evidence type="ECO:0000313" key="3">
    <source>
        <dbReference type="Proteomes" id="UP000235861"/>
    </source>
</evidence>
<gene>
    <name evidence="2" type="ORF">CUC53_00600</name>
</gene>
<proteinExistence type="predicted"/>
<dbReference type="Proteomes" id="UP000235861">
    <property type="component" value="Unassembled WGS sequence"/>
</dbReference>
<organism evidence="2 3">
    <name type="scientific">Aeromonas cavernicola</name>
    <dbReference type="NCBI Taxonomy" id="1006623"/>
    <lineage>
        <taxon>Bacteria</taxon>
        <taxon>Pseudomonadati</taxon>
        <taxon>Pseudomonadota</taxon>
        <taxon>Gammaproteobacteria</taxon>
        <taxon>Aeromonadales</taxon>
        <taxon>Aeromonadaceae</taxon>
        <taxon>Aeromonas</taxon>
    </lineage>
</organism>
<reference evidence="2 3" key="1">
    <citation type="submission" date="2017-11" db="EMBL/GenBank/DDBJ databases">
        <title>Draft genome sequence of environmental isolate Aeromonas cavernicola sp. nov. MDC 2508.</title>
        <authorList>
            <person name="Colston S.M."/>
            <person name="Navarro A."/>
            <person name="Martinez-Murcia A.J."/>
            <person name="Graf J."/>
        </authorList>
    </citation>
    <scope>NUCLEOTIDE SEQUENCE [LARGE SCALE GENOMIC DNA]</scope>
    <source>
        <strain evidence="2 3">MDC 2508</strain>
    </source>
</reference>
<dbReference type="AlphaFoldDB" id="A0A2H9U951"/>
<protein>
    <recommendedName>
        <fullName evidence="4">KfrA N-terminal DNA-binding domain-containing protein</fullName>
    </recommendedName>
</protein>
<sequence length="103" mass="11256">MTIPTPNQEIIRIANELAAKGISPTTAMIKARLSQPVPMAELLKALSQWKQQPSAEQCEPACTTSDTPVSPPPLTLQQLGQQLDRLEQKVDRLIALLSQQGDK</sequence>